<dbReference type="Gene3D" id="3.40.50.620">
    <property type="entry name" value="HUPs"/>
    <property type="match status" value="1"/>
</dbReference>
<keyword evidence="1" id="KW-0808">Transferase</keyword>
<keyword evidence="2 4" id="KW-0548">Nucleotidyltransferase</keyword>
<dbReference type="AlphaFoldDB" id="A0A931WP22"/>
<gene>
    <name evidence="4" type="ORF">HYT40_04125</name>
</gene>
<dbReference type="GO" id="GO:0016779">
    <property type="term" value="F:nucleotidyltransferase activity"/>
    <property type="evidence" value="ECO:0007669"/>
    <property type="project" value="UniProtKB-KW"/>
</dbReference>
<dbReference type="PANTHER" id="PTHR43793:SF1">
    <property type="entry name" value="FAD SYNTHASE"/>
    <property type="match status" value="1"/>
</dbReference>
<evidence type="ECO:0000256" key="1">
    <source>
        <dbReference type="ARBA" id="ARBA00022679"/>
    </source>
</evidence>
<sequence>MKDSILGPWANLDERLIRNPAVLQRKLDAFRELKAKIGLTSGAFDMLHIGHSRYLALARQACDILIVGVDTDEKIRRRKGPKRPIVSEEERFEIVCHTRYADIVVPKAADEPQWNLIKIVQPDVLVISEREYTKPEDRSELETVVAGWGGKLHVLPSQAETSTTARFRTLLVENLDEVEEQVQMLFKRLRGAAGGSD</sequence>
<dbReference type="PANTHER" id="PTHR43793">
    <property type="entry name" value="FAD SYNTHASE"/>
    <property type="match status" value="1"/>
</dbReference>
<protein>
    <submittedName>
        <fullName evidence="4">Adenylyltransferase/cytidyltransferase family protein</fullName>
    </submittedName>
</protein>
<dbReference type="EMBL" id="JACOZA010000104">
    <property type="protein sequence ID" value="MBI2097298.1"/>
    <property type="molecule type" value="Genomic_DNA"/>
</dbReference>
<dbReference type="InterPro" id="IPR014729">
    <property type="entry name" value="Rossmann-like_a/b/a_fold"/>
</dbReference>
<reference evidence="4" key="1">
    <citation type="submission" date="2020-07" db="EMBL/GenBank/DDBJ databases">
        <title>Huge and variable diversity of episymbiotic CPR bacteria and DPANN archaea in groundwater ecosystems.</title>
        <authorList>
            <person name="He C.Y."/>
            <person name="Keren R."/>
            <person name="Whittaker M."/>
            <person name="Farag I.F."/>
            <person name="Doudna J."/>
            <person name="Cate J.H.D."/>
            <person name="Banfield J.F."/>
        </authorList>
    </citation>
    <scope>NUCLEOTIDE SEQUENCE</scope>
    <source>
        <strain evidence="4">NC_groundwater_193_Ag_S-0.1um_51_7</strain>
    </source>
</reference>
<proteinExistence type="predicted"/>
<dbReference type="SUPFAM" id="SSF52374">
    <property type="entry name" value="Nucleotidylyl transferase"/>
    <property type="match status" value="1"/>
</dbReference>
<dbReference type="Pfam" id="PF01467">
    <property type="entry name" value="CTP_transf_like"/>
    <property type="match status" value="1"/>
</dbReference>
<comment type="caution">
    <text evidence="4">The sequence shown here is derived from an EMBL/GenBank/DDBJ whole genome shotgun (WGS) entry which is preliminary data.</text>
</comment>
<accession>A0A931WP22</accession>
<evidence type="ECO:0000313" key="5">
    <source>
        <dbReference type="Proteomes" id="UP000724148"/>
    </source>
</evidence>
<evidence type="ECO:0000259" key="3">
    <source>
        <dbReference type="Pfam" id="PF01467"/>
    </source>
</evidence>
<organism evidence="4 5">
    <name type="scientific">Candidatus Sungiibacteriota bacterium</name>
    <dbReference type="NCBI Taxonomy" id="2750080"/>
    <lineage>
        <taxon>Bacteria</taxon>
        <taxon>Candidatus Sungiibacteriota</taxon>
    </lineage>
</organism>
<dbReference type="Proteomes" id="UP000724148">
    <property type="component" value="Unassembled WGS sequence"/>
</dbReference>
<dbReference type="InterPro" id="IPR050385">
    <property type="entry name" value="Archaeal_FAD_synthase"/>
</dbReference>
<name>A0A931WP22_9BACT</name>
<evidence type="ECO:0000256" key="2">
    <source>
        <dbReference type="ARBA" id="ARBA00022695"/>
    </source>
</evidence>
<feature type="domain" description="Cytidyltransferase-like" evidence="3">
    <location>
        <begin position="40"/>
        <end position="138"/>
    </location>
</feature>
<evidence type="ECO:0000313" key="4">
    <source>
        <dbReference type="EMBL" id="MBI2097298.1"/>
    </source>
</evidence>
<dbReference type="NCBIfam" id="TIGR00125">
    <property type="entry name" value="cyt_tran_rel"/>
    <property type="match status" value="1"/>
</dbReference>
<dbReference type="InterPro" id="IPR004821">
    <property type="entry name" value="Cyt_trans-like"/>
</dbReference>